<dbReference type="Proteomes" id="UP001354989">
    <property type="component" value="Chromosome"/>
</dbReference>
<dbReference type="RefSeq" id="WP_332922533.1">
    <property type="nucleotide sequence ID" value="NZ_AP025292.1"/>
</dbReference>
<organism evidence="7 8">
    <name type="scientific">Persicobacter psychrovividus</name>
    <dbReference type="NCBI Taxonomy" id="387638"/>
    <lineage>
        <taxon>Bacteria</taxon>
        <taxon>Pseudomonadati</taxon>
        <taxon>Bacteroidota</taxon>
        <taxon>Cytophagia</taxon>
        <taxon>Cytophagales</taxon>
        <taxon>Persicobacteraceae</taxon>
        <taxon>Persicobacter</taxon>
    </lineage>
</organism>
<feature type="domain" description="TM2" evidence="6">
    <location>
        <begin position="40"/>
        <end position="86"/>
    </location>
</feature>
<evidence type="ECO:0000256" key="3">
    <source>
        <dbReference type="ARBA" id="ARBA00022989"/>
    </source>
</evidence>
<evidence type="ECO:0000313" key="8">
    <source>
        <dbReference type="Proteomes" id="UP001354989"/>
    </source>
</evidence>
<reference evidence="7 8" key="1">
    <citation type="submission" date="2021-12" db="EMBL/GenBank/DDBJ databases">
        <title>Genome sequencing of bacteria with rrn-lacking chromosome and rrn-plasmid.</title>
        <authorList>
            <person name="Anda M."/>
            <person name="Iwasaki W."/>
        </authorList>
    </citation>
    <scope>NUCLEOTIDE SEQUENCE [LARGE SCALE GENOMIC DNA]</scope>
    <source>
        <strain evidence="7 8">NBRC 101262</strain>
    </source>
</reference>
<gene>
    <name evidence="7" type="ORF">PEPS_05700</name>
</gene>
<evidence type="ECO:0000313" key="7">
    <source>
        <dbReference type="EMBL" id="BDC98289.1"/>
    </source>
</evidence>
<comment type="subcellular location">
    <subcellularLocation>
        <location evidence="1">Membrane</location>
        <topology evidence="1">Multi-pass membrane protein</topology>
    </subcellularLocation>
</comment>
<keyword evidence="3 5" id="KW-1133">Transmembrane helix</keyword>
<dbReference type="Pfam" id="PF05154">
    <property type="entry name" value="TM2"/>
    <property type="match status" value="1"/>
</dbReference>
<dbReference type="EMBL" id="AP025292">
    <property type="protein sequence ID" value="BDC98289.1"/>
    <property type="molecule type" value="Genomic_DNA"/>
</dbReference>
<evidence type="ECO:0000256" key="4">
    <source>
        <dbReference type="ARBA" id="ARBA00023136"/>
    </source>
</evidence>
<evidence type="ECO:0000259" key="6">
    <source>
        <dbReference type="Pfam" id="PF05154"/>
    </source>
</evidence>
<evidence type="ECO:0000256" key="2">
    <source>
        <dbReference type="ARBA" id="ARBA00022692"/>
    </source>
</evidence>
<proteinExistence type="predicted"/>
<feature type="transmembrane region" description="Helical" evidence="5">
    <location>
        <begin position="43"/>
        <end position="61"/>
    </location>
</feature>
<sequence length="112" mass="12394">MSKALLATIAGEVSPGALAHCQHLSDEQATQVLTIFNQTKNSVVMGYLFLLLIFGAHYAYNGKWGVQIIYWITFAGFGIWGLIDIFRMSSIIKSYNDKQLAKAIISARALTH</sequence>
<protein>
    <recommendedName>
        <fullName evidence="6">TM2 domain-containing protein</fullName>
    </recommendedName>
</protein>
<keyword evidence="2 5" id="KW-0812">Transmembrane</keyword>
<keyword evidence="8" id="KW-1185">Reference proteome</keyword>
<accession>A0ABN6L5A1</accession>
<feature type="transmembrane region" description="Helical" evidence="5">
    <location>
        <begin position="68"/>
        <end position="86"/>
    </location>
</feature>
<evidence type="ECO:0000256" key="1">
    <source>
        <dbReference type="ARBA" id="ARBA00004141"/>
    </source>
</evidence>
<keyword evidence="4 5" id="KW-0472">Membrane</keyword>
<dbReference type="InterPro" id="IPR007829">
    <property type="entry name" value="TM2"/>
</dbReference>
<name>A0ABN6L5A1_9BACT</name>
<evidence type="ECO:0000256" key="5">
    <source>
        <dbReference type="SAM" id="Phobius"/>
    </source>
</evidence>